<evidence type="ECO:0000313" key="4">
    <source>
        <dbReference type="Proteomes" id="UP000241462"/>
    </source>
</evidence>
<proteinExistence type="predicted"/>
<feature type="region of interest" description="Disordered" evidence="1">
    <location>
        <begin position="232"/>
        <end position="286"/>
    </location>
</feature>
<dbReference type="AlphaFoldDB" id="A0A2T2ZYJ5"/>
<keyword evidence="4" id="KW-1185">Reference proteome</keyword>
<dbReference type="STRING" id="2025994.A0A2T2ZYJ5"/>
<evidence type="ECO:0000256" key="1">
    <source>
        <dbReference type="SAM" id="MobiDB-lite"/>
    </source>
</evidence>
<feature type="compositionally biased region" description="Basic and acidic residues" evidence="1">
    <location>
        <begin position="232"/>
        <end position="244"/>
    </location>
</feature>
<accession>A0A2T2ZYJ5</accession>
<reference evidence="3 4" key="1">
    <citation type="journal article" date="2018" name="Mycol. Prog.">
        <title>Coniella lustricola, a new species from submerged detritus.</title>
        <authorList>
            <person name="Raudabaugh D.B."/>
            <person name="Iturriaga T."/>
            <person name="Carver A."/>
            <person name="Mondo S."/>
            <person name="Pangilinan J."/>
            <person name="Lipzen A."/>
            <person name="He G."/>
            <person name="Amirebrahimi M."/>
            <person name="Grigoriev I.V."/>
            <person name="Miller A.N."/>
        </authorList>
    </citation>
    <scope>NUCLEOTIDE SEQUENCE [LARGE SCALE GENOMIC DNA]</scope>
    <source>
        <strain evidence="3 4">B22-T-1</strain>
    </source>
</reference>
<feature type="region of interest" description="Disordered" evidence="1">
    <location>
        <begin position="34"/>
        <end position="70"/>
    </location>
</feature>
<dbReference type="OrthoDB" id="66095at2759"/>
<dbReference type="EMBL" id="KZ678559">
    <property type="protein sequence ID" value="PSR79691.1"/>
    <property type="molecule type" value="Genomic_DNA"/>
</dbReference>
<protein>
    <submittedName>
        <fullName evidence="3">Uncharacterized protein</fullName>
    </submittedName>
</protein>
<feature type="compositionally biased region" description="Polar residues" evidence="1">
    <location>
        <begin position="249"/>
        <end position="258"/>
    </location>
</feature>
<feature type="chain" id="PRO_5015469004" evidence="2">
    <location>
        <begin position="17"/>
        <end position="401"/>
    </location>
</feature>
<keyword evidence="2" id="KW-0732">Signal</keyword>
<dbReference type="Proteomes" id="UP000241462">
    <property type="component" value="Unassembled WGS sequence"/>
</dbReference>
<dbReference type="InParanoid" id="A0A2T2ZYJ5"/>
<feature type="signal peptide" evidence="2">
    <location>
        <begin position="1"/>
        <end position="16"/>
    </location>
</feature>
<sequence length="401" mass="44648">MSLVTVLLLYLATAMSSLIPFFQNLTSSIFGTDMSSTSSAADGPPSQQQPRSGSSTSQPSNGVSSPNNLPNYEPTAMDVVVVKAMLQQGLNLPLEVILSIIDAAEYWPHTTVSTATFRTSFRVQSGRETENEFLLRSRPLGLIRKAHYDDSMYSLTKPRPEPFSDDDDAEFPLSQFQEWIGNPTNTIEHPCRRLVFTITSHDQGWGGTRHPNEPYNGSWTWFEAGLERFDKNATRPVDSRERDAALSATPATGNTDSPSIDELSEASSAVAVSSQPTEMDNKLPTPYLPTYSLRSIQPQLDAQQQHFHHPLHPQPDRTIQRNKTAHRDSTTHRVVWSWDDDVANPLTGEELKSLGRGEESGTGRFVRELKLGDVVTVWAKSRFGGWVNQVDSVKIDVYWAL</sequence>
<organism evidence="3 4">
    <name type="scientific">Coniella lustricola</name>
    <dbReference type="NCBI Taxonomy" id="2025994"/>
    <lineage>
        <taxon>Eukaryota</taxon>
        <taxon>Fungi</taxon>
        <taxon>Dikarya</taxon>
        <taxon>Ascomycota</taxon>
        <taxon>Pezizomycotina</taxon>
        <taxon>Sordariomycetes</taxon>
        <taxon>Sordariomycetidae</taxon>
        <taxon>Diaporthales</taxon>
        <taxon>Schizoparmaceae</taxon>
        <taxon>Coniella</taxon>
    </lineage>
</organism>
<evidence type="ECO:0000256" key="2">
    <source>
        <dbReference type="SAM" id="SignalP"/>
    </source>
</evidence>
<feature type="compositionally biased region" description="Low complexity" evidence="1">
    <location>
        <begin position="265"/>
        <end position="274"/>
    </location>
</feature>
<evidence type="ECO:0000313" key="3">
    <source>
        <dbReference type="EMBL" id="PSR79691.1"/>
    </source>
</evidence>
<name>A0A2T2ZYJ5_9PEZI</name>
<gene>
    <name evidence="3" type="ORF">BD289DRAFT_442106</name>
</gene>
<feature type="compositionally biased region" description="Low complexity" evidence="1">
    <location>
        <begin position="43"/>
        <end position="66"/>
    </location>
</feature>